<dbReference type="EMBL" id="BSYO01000026">
    <property type="protein sequence ID" value="GMH23290.1"/>
    <property type="molecule type" value="Genomic_DNA"/>
</dbReference>
<dbReference type="InterPro" id="IPR013087">
    <property type="entry name" value="Znf_C2H2_type"/>
</dbReference>
<feature type="domain" description="U1-type" evidence="3">
    <location>
        <begin position="642"/>
        <end position="676"/>
    </location>
</feature>
<protein>
    <recommendedName>
        <fullName evidence="6">C2H2-type domain-containing protein</fullName>
    </recommendedName>
</protein>
<dbReference type="SMART" id="SM00355">
    <property type="entry name" value="ZnF_C2H2"/>
    <property type="match status" value="7"/>
</dbReference>
<keyword evidence="5" id="KW-1185">Reference proteome</keyword>
<dbReference type="Proteomes" id="UP001279734">
    <property type="component" value="Unassembled WGS sequence"/>
</dbReference>
<dbReference type="Pfam" id="PF12874">
    <property type="entry name" value="zf-met"/>
    <property type="match status" value="4"/>
</dbReference>
<feature type="domain" description="U1-type" evidence="3">
    <location>
        <begin position="285"/>
        <end position="319"/>
    </location>
</feature>
<proteinExistence type="predicted"/>
<feature type="domain" description="C2H2-type" evidence="2">
    <location>
        <begin position="574"/>
        <end position="598"/>
    </location>
</feature>
<feature type="domain" description="C2H2-type" evidence="2">
    <location>
        <begin position="503"/>
        <end position="527"/>
    </location>
</feature>
<dbReference type="PANTHER" id="PTHR47487">
    <property type="entry name" value="OS06G0651300 PROTEIN-RELATED"/>
    <property type="match status" value="1"/>
</dbReference>
<feature type="domain" description="U1-type" evidence="3">
    <location>
        <begin position="751"/>
        <end position="785"/>
    </location>
</feature>
<name>A0AAD3T592_NEPGR</name>
<feature type="compositionally biased region" description="Basic and acidic residues" evidence="1">
    <location>
        <begin position="710"/>
        <end position="724"/>
    </location>
</feature>
<feature type="domain" description="C2H2-type" evidence="2">
    <location>
        <begin position="359"/>
        <end position="383"/>
    </location>
</feature>
<dbReference type="GO" id="GO:0003676">
    <property type="term" value="F:nucleic acid binding"/>
    <property type="evidence" value="ECO:0007669"/>
    <property type="project" value="InterPro"/>
</dbReference>
<feature type="compositionally biased region" description="Low complexity" evidence="1">
    <location>
        <begin position="255"/>
        <end position="277"/>
    </location>
</feature>
<evidence type="ECO:0008006" key="6">
    <source>
        <dbReference type="Google" id="ProtNLM"/>
    </source>
</evidence>
<dbReference type="Gene3D" id="3.30.160.60">
    <property type="entry name" value="Classic Zinc Finger"/>
    <property type="match status" value="5"/>
</dbReference>
<feature type="region of interest" description="Disordered" evidence="1">
    <location>
        <begin position="242"/>
        <end position="280"/>
    </location>
</feature>
<organism evidence="4 5">
    <name type="scientific">Nepenthes gracilis</name>
    <name type="common">Slender pitcher plant</name>
    <dbReference type="NCBI Taxonomy" id="150966"/>
    <lineage>
        <taxon>Eukaryota</taxon>
        <taxon>Viridiplantae</taxon>
        <taxon>Streptophyta</taxon>
        <taxon>Embryophyta</taxon>
        <taxon>Tracheophyta</taxon>
        <taxon>Spermatophyta</taxon>
        <taxon>Magnoliopsida</taxon>
        <taxon>eudicotyledons</taxon>
        <taxon>Gunneridae</taxon>
        <taxon>Pentapetalae</taxon>
        <taxon>Caryophyllales</taxon>
        <taxon>Nepenthaceae</taxon>
        <taxon>Nepenthes</taxon>
    </lineage>
</organism>
<feature type="domain" description="C2H2-type" evidence="2">
    <location>
        <begin position="216"/>
        <end position="240"/>
    </location>
</feature>
<feature type="domain" description="U1-type" evidence="3">
    <location>
        <begin position="356"/>
        <end position="390"/>
    </location>
</feature>
<feature type="region of interest" description="Disordered" evidence="1">
    <location>
        <begin position="704"/>
        <end position="724"/>
    </location>
</feature>
<evidence type="ECO:0000259" key="2">
    <source>
        <dbReference type="SMART" id="SM00355"/>
    </source>
</evidence>
<dbReference type="SUPFAM" id="SSF48695">
    <property type="entry name" value="Multiheme cytochromes"/>
    <property type="match status" value="1"/>
</dbReference>
<dbReference type="GO" id="GO:0008270">
    <property type="term" value="F:zinc ion binding"/>
    <property type="evidence" value="ECO:0007669"/>
    <property type="project" value="InterPro"/>
</dbReference>
<evidence type="ECO:0000259" key="3">
    <source>
        <dbReference type="SMART" id="SM00451"/>
    </source>
</evidence>
<comment type="caution">
    <text evidence="4">The sequence shown here is derived from an EMBL/GenBank/DDBJ whole genome shotgun (WGS) entry which is preliminary data.</text>
</comment>
<dbReference type="InterPro" id="IPR036280">
    <property type="entry name" value="Multihaem_cyt_sf"/>
</dbReference>
<feature type="compositionally biased region" description="Basic residues" evidence="1">
    <location>
        <begin position="666"/>
        <end position="675"/>
    </location>
</feature>
<dbReference type="InterPro" id="IPR036236">
    <property type="entry name" value="Znf_C2H2_sf"/>
</dbReference>
<feature type="domain" description="U1-type" evidence="3">
    <location>
        <begin position="571"/>
        <end position="605"/>
    </location>
</feature>
<evidence type="ECO:0000313" key="5">
    <source>
        <dbReference type="Proteomes" id="UP001279734"/>
    </source>
</evidence>
<dbReference type="SUPFAM" id="SSF57667">
    <property type="entry name" value="beta-beta-alpha zinc fingers"/>
    <property type="match status" value="3"/>
</dbReference>
<feature type="region of interest" description="Disordered" evidence="1">
    <location>
        <begin position="664"/>
        <end position="691"/>
    </location>
</feature>
<dbReference type="PANTHER" id="PTHR47487:SF8">
    <property type="entry name" value="OS08G0270900 PROTEIN"/>
    <property type="match status" value="1"/>
</dbReference>
<feature type="domain" description="C2H2-type" evidence="2">
    <location>
        <begin position="754"/>
        <end position="778"/>
    </location>
</feature>
<dbReference type="AlphaFoldDB" id="A0AAD3T592"/>
<feature type="domain" description="C2H2-type" evidence="2">
    <location>
        <begin position="645"/>
        <end position="669"/>
    </location>
</feature>
<dbReference type="InterPro" id="IPR003604">
    <property type="entry name" value="Matrin/U1-like-C_Znf_C2H2"/>
</dbReference>
<reference evidence="4" key="1">
    <citation type="submission" date="2023-05" db="EMBL/GenBank/DDBJ databases">
        <title>Nepenthes gracilis genome sequencing.</title>
        <authorList>
            <person name="Fukushima K."/>
        </authorList>
    </citation>
    <scope>NUCLEOTIDE SEQUENCE</scope>
    <source>
        <strain evidence="4">SING2019-196</strain>
    </source>
</reference>
<accession>A0AAD3T592</accession>
<evidence type="ECO:0000256" key="1">
    <source>
        <dbReference type="SAM" id="MobiDB-lite"/>
    </source>
</evidence>
<feature type="domain" description="C2H2-type" evidence="2">
    <location>
        <begin position="431"/>
        <end position="455"/>
    </location>
</feature>
<dbReference type="SMART" id="SM00451">
    <property type="entry name" value="ZnF_U1"/>
    <property type="match status" value="8"/>
</dbReference>
<sequence>MDFKSRFPFNGPAAHNSTPWNYTYFTNQRIRAGYRSTDFWDIEFQRHHYDVREAVLRGFEKEQIRAEIIAEELACRRIVEQEVRRELMCEREMTMRKAESFSEFGSRAVCLDERVPPSTDFDNRISEERLGFPSNREVLEGFEALPFQRCPLAVGDSNVRSHEVKSPSEIGKKMVITLMRPDTSLSGLKRKAPTPPTSIDVELPSTVIKKKPKEEWSCTLCHVTAICERSLNEHLQGKRHKAKAAGLVAQTTSHSTSPSLKKSAPSSAASPIEASPSTVSMEKPKVELSCAVCHASAVCERRFNEHIEGKKNKAKAASLVAQRIGLGTGPLPKKTASSTAAIAVDAPSTVSREKPKEELSCALCHVTAMCERTLNEHLEGKKHKTKAAGMIAKRTGLTSSPLPKKISPSSAAIGVEAGPSTVSKKKPKEQLSCASCHVNGLCERRLNEHLEGTKHKMNAAALVGPRTCLRTGPLLKKTAPPSTAAIDVEGPSTTCNEKPKEQLSCALCHVNGLCERRLNEHLEGKKHKAKTAALVTLRPGLGTCPLLTKTAPSSAAIAVDTSSTVSKEKPKEELNCAVCHVTALSERSLNEHLEGKKHKAKAAALAAQRRGLSTNLLPKKTAPSSTGISAKAPSTVYTEKPKGEFTCALCHVTAVCKRNLNEHLQGKKHKAKARRNCFNTSPLPKRSVPTIDSTSSLKLTVQANVGSSETKGDDSISEQEKQTDIEKSSVKFGTKLLQKTKKDVLPKEKGEFQYWCAMCEVGTHCGKVMNDHKRGTKHLMKLVRQLEKTPAATSAGTNSVELLIKCVEKVLRVAANDTQDVDGEMKEMNVNGIIVGEMEI</sequence>
<evidence type="ECO:0000313" key="4">
    <source>
        <dbReference type="EMBL" id="GMH23290.1"/>
    </source>
</evidence>
<feature type="domain" description="U1-type" evidence="3">
    <location>
        <begin position="213"/>
        <end position="247"/>
    </location>
</feature>
<feature type="domain" description="U1-type" evidence="3">
    <location>
        <begin position="500"/>
        <end position="534"/>
    </location>
</feature>
<gene>
    <name evidence="4" type="ORF">Nepgr_025133</name>
</gene>
<feature type="domain" description="U1-type" evidence="3">
    <location>
        <begin position="428"/>
        <end position="462"/>
    </location>
</feature>